<protein>
    <submittedName>
        <fullName evidence="2">Uncharacterized protein</fullName>
    </submittedName>
</protein>
<dbReference type="PANTHER" id="PTHR21255">
    <property type="entry name" value="T-COMPLEX-ASSOCIATED-TESTIS-EXPRESSED 1/ DYNEIN LIGHT CHAIN"/>
    <property type="match status" value="1"/>
</dbReference>
<feature type="compositionally biased region" description="Basic and acidic residues" evidence="1">
    <location>
        <begin position="64"/>
        <end position="75"/>
    </location>
</feature>
<reference evidence="2 3" key="1">
    <citation type="submission" date="2023-08" db="EMBL/GenBank/DDBJ databases">
        <title>Black Yeasts Isolated from many extreme environments.</title>
        <authorList>
            <person name="Coleine C."/>
            <person name="Stajich J.E."/>
            <person name="Selbmann L."/>
        </authorList>
    </citation>
    <scope>NUCLEOTIDE SEQUENCE [LARGE SCALE GENOMIC DNA]</scope>
    <source>
        <strain evidence="2 3">CCFEE 5885</strain>
    </source>
</reference>
<feature type="compositionally biased region" description="Low complexity" evidence="1">
    <location>
        <begin position="52"/>
        <end position="63"/>
    </location>
</feature>
<accession>A0ABR0KAE1</accession>
<gene>
    <name evidence="2" type="ORF">LTR24_004895</name>
</gene>
<feature type="region of interest" description="Disordered" evidence="1">
    <location>
        <begin position="52"/>
        <end position="139"/>
    </location>
</feature>
<feature type="compositionally biased region" description="Polar residues" evidence="1">
    <location>
        <begin position="123"/>
        <end position="139"/>
    </location>
</feature>
<organism evidence="2 3">
    <name type="scientific">Lithohypha guttulata</name>
    <dbReference type="NCBI Taxonomy" id="1690604"/>
    <lineage>
        <taxon>Eukaryota</taxon>
        <taxon>Fungi</taxon>
        <taxon>Dikarya</taxon>
        <taxon>Ascomycota</taxon>
        <taxon>Pezizomycotina</taxon>
        <taxon>Eurotiomycetes</taxon>
        <taxon>Chaetothyriomycetidae</taxon>
        <taxon>Chaetothyriales</taxon>
        <taxon>Trichomeriaceae</taxon>
        <taxon>Lithohypha</taxon>
    </lineage>
</organism>
<dbReference type="Pfam" id="PF03645">
    <property type="entry name" value="Tctex-1"/>
    <property type="match status" value="1"/>
</dbReference>
<evidence type="ECO:0000256" key="1">
    <source>
        <dbReference type="SAM" id="MobiDB-lite"/>
    </source>
</evidence>
<dbReference type="InterPro" id="IPR005334">
    <property type="entry name" value="Tctex-1-like"/>
</dbReference>
<dbReference type="InterPro" id="IPR038586">
    <property type="entry name" value="Tctex-1-like_sf"/>
</dbReference>
<feature type="compositionally biased region" description="Basic and acidic residues" evidence="1">
    <location>
        <begin position="101"/>
        <end position="112"/>
    </location>
</feature>
<dbReference type="Proteomes" id="UP001345013">
    <property type="component" value="Unassembled WGS sequence"/>
</dbReference>
<evidence type="ECO:0000313" key="2">
    <source>
        <dbReference type="EMBL" id="KAK5092703.1"/>
    </source>
</evidence>
<dbReference type="Gene3D" id="3.30.1140.40">
    <property type="entry name" value="Tctex-1"/>
    <property type="match status" value="1"/>
</dbReference>
<comment type="caution">
    <text evidence="2">The sequence shown here is derived from an EMBL/GenBank/DDBJ whole genome shotgun (WGS) entry which is preliminary data.</text>
</comment>
<keyword evidence="3" id="KW-1185">Reference proteome</keyword>
<evidence type="ECO:0000313" key="3">
    <source>
        <dbReference type="Proteomes" id="UP001345013"/>
    </source>
</evidence>
<proteinExistence type="predicted"/>
<feature type="region of interest" description="Disordered" evidence="1">
    <location>
        <begin position="172"/>
        <end position="192"/>
    </location>
</feature>
<sequence>MATLLRKSKSVISARPDHNDISVNNEVPASGTGLFQHFSSIRNRRKSRVDLSTAVESETSAAARQEREEQVEKQHSLTQLRRRLVRKASTFNLHTRHRNSPQKDLDKDRRSDYLFPDVDNETLPPQTQPSEFERPSTASTVYSEAAETILHRDRSGTSESANSQVTTIPVRRHTLPAIYDDKPLPQPEPEPSSCLITEAQQEILEAQNELITRYPSYREKHYEGLGVWAKMATPGAEPPLPYEKLKQITVEACDTALASTNFYDHSKTESWNTTIINTILSELVGETQTTTANGAPASASQSRYKFVVNSTIVQHRSSNVDETTGQSQGRRGMHSAAGAYWNNEKDGMWSFKYEAAEKMGLDVVVSIVWVWVG</sequence>
<dbReference type="EMBL" id="JAVRRG010000053">
    <property type="protein sequence ID" value="KAK5092703.1"/>
    <property type="molecule type" value="Genomic_DNA"/>
</dbReference>
<name>A0ABR0KAE1_9EURO</name>
<dbReference type="PANTHER" id="PTHR21255:SF4">
    <property type="entry name" value="DYNEIN LIGHT CHAIN TCTEX-TYPE"/>
    <property type="match status" value="1"/>
</dbReference>
<dbReference type="CDD" id="cd21456">
    <property type="entry name" value="DLC-like_SpDlc1-like"/>
    <property type="match status" value="1"/>
</dbReference>